<feature type="non-terminal residue" evidence="1">
    <location>
        <position position="1"/>
    </location>
</feature>
<keyword evidence="2" id="KW-1185">Reference proteome</keyword>
<gene>
    <name evidence="1" type="ORF">O181_116309</name>
</gene>
<protein>
    <submittedName>
        <fullName evidence="1">Uncharacterized protein</fullName>
    </submittedName>
</protein>
<name>A0A9Q3KB87_9BASI</name>
<dbReference type="EMBL" id="AVOT02098750">
    <property type="protein sequence ID" value="MBW0576594.1"/>
    <property type="molecule type" value="Genomic_DNA"/>
</dbReference>
<evidence type="ECO:0000313" key="2">
    <source>
        <dbReference type="Proteomes" id="UP000765509"/>
    </source>
</evidence>
<organism evidence="1 2">
    <name type="scientific">Austropuccinia psidii MF-1</name>
    <dbReference type="NCBI Taxonomy" id="1389203"/>
    <lineage>
        <taxon>Eukaryota</taxon>
        <taxon>Fungi</taxon>
        <taxon>Dikarya</taxon>
        <taxon>Basidiomycota</taxon>
        <taxon>Pucciniomycotina</taxon>
        <taxon>Pucciniomycetes</taxon>
        <taxon>Pucciniales</taxon>
        <taxon>Sphaerophragmiaceae</taxon>
        <taxon>Austropuccinia</taxon>
    </lineage>
</organism>
<comment type="caution">
    <text evidence="1">The sequence shown here is derived from an EMBL/GenBank/DDBJ whole genome shotgun (WGS) entry which is preliminary data.</text>
</comment>
<reference evidence="1" key="1">
    <citation type="submission" date="2021-03" db="EMBL/GenBank/DDBJ databases">
        <title>Draft genome sequence of rust myrtle Austropuccinia psidii MF-1, a brazilian biotype.</title>
        <authorList>
            <person name="Quecine M.C."/>
            <person name="Pachon D.M.R."/>
            <person name="Bonatelli M.L."/>
            <person name="Correr F.H."/>
            <person name="Franceschini L.M."/>
            <person name="Leite T.F."/>
            <person name="Margarido G.R.A."/>
            <person name="Almeida C.A."/>
            <person name="Ferrarezi J.A."/>
            <person name="Labate C.A."/>
        </authorList>
    </citation>
    <scope>NUCLEOTIDE SEQUENCE</scope>
    <source>
        <strain evidence="1">MF-1</strain>
    </source>
</reference>
<proteinExistence type="predicted"/>
<accession>A0A9Q3KB87</accession>
<evidence type="ECO:0000313" key="1">
    <source>
        <dbReference type="EMBL" id="MBW0576594.1"/>
    </source>
</evidence>
<dbReference type="Proteomes" id="UP000765509">
    <property type="component" value="Unassembled WGS sequence"/>
</dbReference>
<dbReference type="AlphaFoldDB" id="A0A9Q3KB87"/>
<sequence>MEICDCPNCIKFNFTDQNGKQSQGVLVSSGTCNCQSDPLLSDSVSKATISEPDHSKEHQQPPDWHQETQNKDHCMEKTFVELICNFILLFFVLSKEDLLKISIQQAFRFALWLGYMLSTFPKMCKPLLKNSTLLLHSINSFVLQNSTQHMILTQHPLSVNKTISQHLFHV</sequence>